<evidence type="ECO:0000259" key="3">
    <source>
        <dbReference type="PROSITE" id="PS50937"/>
    </source>
</evidence>
<dbReference type="Gene3D" id="1.10.1660.10">
    <property type="match status" value="1"/>
</dbReference>
<gene>
    <name evidence="4" type="ORF">BJ982_007241</name>
</gene>
<organism evidence="4 5">
    <name type="scientific">Sphaerisporangium siamense</name>
    <dbReference type="NCBI Taxonomy" id="795645"/>
    <lineage>
        <taxon>Bacteria</taxon>
        <taxon>Bacillati</taxon>
        <taxon>Actinomycetota</taxon>
        <taxon>Actinomycetes</taxon>
        <taxon>Streptosporangiales</taxon>
        <taxon>Streptosporangiaceae</taxon>
        <taxon>Sphaerisporangium</taxon>
    </lineage>
</organism>
<dbReference type="InterPro" id="IPR000551">
    <property type="entry name" value="MerR-type_HTH_dom"/>
</dbReference>
<feature type="domain" description="HTH merR-type" evidence="3">
    <location>
        <begin position="11"/>
        <end position="80"/>
    </location>
</feature>
<dbReference type="PANTHER" id="PTHR30204">
    <property type="entry name" value="REDOX-CYCLING DRUG-SENSING TRANSCRIPTIONAL ACTIVATOR SOXR"/>
    <property type="match status" value="1"/>
</dbReference>
<feature type="region of interest" description="Disordered" evidence="2">
    <location>
        <begin position="86"/>
        <end position="125"/>
    </location>
</feature>
<dbReference type="InterPro" id="IPR036594">
    <property type="entry name" value="Meth_synthase_dom"/>
</dbReference>
<dbReference type="EMBL" id="JACHND010000001">
    <property type="protein sequence ID" value="MBB4705697.1"/>
    <property type="molecule type" value="Genomic_DNA"/>
</dbReference>
<evidence type="ECO:0000313" key="5">
    <source>
        <dbReference type="Proteomes" id="UP000542210"/>
    </source>
</evidence>
<dbReference type="Gene3D" id="3.40.50.280">
    <property type="entry name" value="Cobalamin-binding domain"/>
    <property type="match status" value="1"/>
</dbReference>
<sequence length="323" mass="33830">MSGERAEEGPSYGIGAVARRLGVPAPTLRTWNARYGIGPSRRSAGGHRRYDTGDLLRLEEMNRLVKAGMPPSEAAQLALGARPEAAASSLAAPSRTDGPPAVEGAPAAPGRPSRERPDRQGAAPSAVTLARAALNLDVQAVAQGLEAALDGHGVAWTWERLALPVFDAIMRRQAGTGAGVEIEHMFSERLLSALSHRTGRPAGPAHPRPILLACAQDEQHSLPVYALAATLTTTLALETRVLGPRTPHAALGDAMRRLGPLAVFVWSQLRETGDPAPLGTLPALRPASRVLVGGPGWWPGLPAGVTHVRSLREAVAEVHATLG</sequence>
<reference evidence="4 5" key="1">
    <citation type="submission" date="2020-08" db="EMBL/GenBank/DDBJ databases">
        <title>Sequencing the genomes of 1000 actinobacteria strains.</title>
        <authorList>
            <person name="Klenk H.-P."/>
        </authorList>
    </citation>
    <scope>NUCLEOTIDE SEQUENCE [LARGE SCALE GENOMIC DNA]</scope>
    <source>
        <strain evidence="4 5">DSM 45784</strain>
    </source>
</reference>
<dbReference type="CDD" id="cd01104">
    <property type="entry name" value="HTH_MlrA-CarA"/>
    <property type="match status" value="1"/>
</dbReference>
<dbReference type="PROSITE" id="PS50937">
    <property type="entry name" value="HTH_MERR_2"/>
    <property type="match status" value="1"/>
</dbReference>
<protein>
    <submittedName>
        <fullName evidence="4">DNA-binding transcriptional MerR regulator</fullName>
    </submittedName>
</protein>
<dbReference type="RefSeq" id="WP_239122718.1">
    <property type="nucleotide sequence ID" value="NZ_BOOV01000003.1"/>
</dbReference>
<evidence type="ECO:0000256" key="2">
    <source>
        <dbReference type="SAM" id="MobiDB-lite"/>
    </source>
</evidence>
<dbReference type="Gene3D" id="1.10.1240.10">
    <property type="entry name" value="Methionine synthase domain"/>
    <property type="match status" value="1"/>
</dbReference>
<dbReference type="GO" id="GO:0003677">
    <property type="term" value="F:DNA binding"/>
    <property type="evidence" value="ECO:0007669"/>
    <property type="project" value="UniProtKB-KW"/>
</dbReference>
<comment type="caution">
    <text evidence="4">The sequence shown here is derived from an EMBL/GenBank/DDBJ whole genome shotgun (WGS) entry which is preliminary data.</text>
</comment>
<dbReference type="InterPro" id="IPR047057">
    <property type="entry name" value="MerR_fam"/>
</dbReference>
<dbReference type="PANTHER" id="PTHR30204:SF97">
    <property type="entry name" value="MERR FAMILY REGULATORY PROTEIN"/>
    <property type="match status" value="1"/>
</dbReference>
<evidence type="ECO:0000256" key="1">
    <source>
        <dbReference type="ARBA" id="ARBA00023125"/>
    </source>
</evidence>
<feature type="compositionally biased region" description="Low complexity" evidence="2">
    <location>
        <begin position="86"/>
        <end position="110"/>
    </location>
</feature>
<keyword evidence="5" id="KW-1185">Reference proteome</keyword>
<dbReference type="Pfam" id="PF13411">
    <property type="entry name" value="MerR_1"/>
    <property type="match status" value="1"/>
</dbReference>
<evidence type="ECO:0000313" key="4">
    <source>
        <dbReference type="EMBL" id="MBB4705697.1"/>
    </source>
</evidence>
<proteinExistence type="predicted"/>
<dbReference type="SMART" id="SM00422">
    <property type="entry name" value="HTH_MERR"/>
    <property type="match status" value="1"/>
</dbReference>
<dbReference type="SUPFAM" id="SSF46955">
    <property type="entry name" value="Putative DNA-binding domain"/>
    <property type="match status" value="1"/>
</dbReference>
<accession>A0A7W7GDK4</accession>
<keyword evidence="1 4" id="KW-0238">DNA-binding</keyword>
<dbReference type="AlphaFoldDB" id="A0A7W7GDK4"/>
<dbReference type="Proteomes" id="UP000542210">
    <property type="component" value="Unassembled WGS sequence"/>
</dbReference>
<name>A0A7W7GDK4_9ACTN</name>
<dbReference type="GO" id="GO:0003700">
    <property type="term" value="F:DNA-binding transcription factor activity"/>
    <property type="evidence" value="ECO:0007669"/>
    <property type="project" value="InterPro"/>
</dbReference>
<dbReference type="InterPro" id="IPR009061">
    <property type="entry name" value="DNA-bd_dom_put_sf"/>
</dbReference>